<name>A0A9P5VHI3_9FUNG</name>
<dbReference type="Proteomes" id="UP000696485">
    <property type="component" value="Unassembled WGS sequence"/>
</dbReference>
<accession>A0A9P5VHI3</accession>
<sequence>MLTAEKPPLLSSTATKLTPPKTLSPEMIMLCIPQWDGLKCSTISNNPFDGLMEADLQRCGWDSPPKNENKVSQENTVDRTMESLDDLFPARSPSWTPPVEQPRPSRVQQGIKDSVTHTHTHKLTIEAEMMHRCTVSCVNPLSTPLIESQKEQALNKQMTLAPSLYWHEQSDQAGSGPLHRPPVDAKTLTITTMAQFELLKKAVISSNVVGLSIKEDGTTSAKSTRLQPHFNFCVLQVVCSSEPRTVFKLEVHRLEHDASSRKDIFTAYDSTTTKYIIPGSNTARSLSAHLIVLLQELLKNPSIVKLSYNWRFFLSSANKTLTSAIGSTTDHKNMVDLRDVGLIFTKTKAYITTSSSSSSKLVPTTILCKNQGKTQGVDDDDYGDEDNDDREAKRWLPDLPRAKAKTKDSQRYSVRLPLTTRDQTMLATPDVTLSAWTLRPGLARTFYRHPNIISLLAKITGKRVGTTHWVEEPGLPYMTPLFRTKCQYADERALFVLEVYSLLQKVRQLKG</sequence>
<evidence type="ECO:0000256" key="1">
    <source>
        <dbReference type="SAM" id="MobiDB-lite"/>
    </source>
</evidence>
<feature type="region of interest" description="Disordered" evidence="1">
    <location>
        <begin position="89"/>
        <end position="110"/>
    </location>
</feature>
<evidence type="ECO:0000313" key="3">
    <source>
        <dbReference type="Proteomes" id="UP000696485"/>
    </source>
</evidence>
<dbReference type="EMBL" id="JAAAUY010001172">
    <property type="protein sequence ID" value="KAF9324003.1"/>
    <property type="molecule type" value="Genomic_DNA"/>
</dbReference>
<protein>
    <submittedName>
        <fullName evidence="2">Uncharacterized protein</fullName>
    </submittedName>
</protein>
<keyword evidence="3" id="KW-1185">Reference proteome</keyword>
<dbReference type="AlphaFoldDB" id="A0A9P5VHI3"/>
<organism evidence="2 3">
    <name type="scientific">Podila minutissima</name>
    <dbReference type="NCBI Taxonomy" id="64525"/>
    <lineage>
        <taxon>Eukaryota</taxon>
        <taxon>Fungi</taxon>
        <taxon>Fungi incertae sedis</taxon>
        <taxon>Mucoromycota</taxon>
        <taxon>Mortierellomycotina</taxon>
        <taxon>Mortierellomycetes</taxon>
        <taxon>Mortierellales</taxon>
        <taxon>Mortierellaceae</taxon>
        <taxon>Podila</taxon>
    </lineage>
</organism>
<reference evidence="2" key="1">
    <citation type="journal article" date="2020" name="Fungal Divers.">
        <title>Resolving the Mortierellaceae phylogeny through synthesis of multi-gene phylogenetics and phylogenomics.</title>
        <authorList>
            <person name="Vandepol N."/>
            <person name="Liber J."/>
            <person name="Desiro A."/>
            <person name="Na H."/>
            <person name="Kennedy M."/>
            <person name="Barry K."/>
            <person name="Grigoriev I.V."/>
            <person name="Miller A.N."/>
            <person name="O'Donnell K."/>
            <person name="Stajich J.E."/>
            <person name="Bonito G."/>
        </authorList>
    </citation>
    <scope>NUCLEOTIDE SEQUENCE</scope>
    <source>
        <strain evidence="2">NVP1</strain>
    </source>
</reference>
<proteinExistence type="predicted"/>
<feature type="compositionally biased region" description="Acidic residues" evidence="1">
    <location>
        <begin position="377"/>
        <end position="389"/>
    </location>
</feature>
<feature type="region of interest" description="Disordered" evidence="1">
    <location>
        <begin position="373"/>
        <end position="393"/>
    </location>
</feature>
<feature type="region of interest" description="Disordered" evidence="1">
    <location>
        <begin position="1"/>
        <end position="20"/>
    </location>
</feature>
<gene>
    <name evidence="2" type="ORF">BG006_000942</name>
</gene>
<comment type="caution">
    <text evidence="2">The sequence shown here is derived from an EMBL/GenBank/DDBJ whole genome shotgun (WGS) entry which is preliminary data.</text>
</comment>
<evidence type="ECO:0000313" key="2">
    <source>
        <dbReference type="EMBL" id="KAF9324003.1"/>
    </source>
</evidence>